<sequence>MIQTRPELLAAIRDRFAHVDSCPFQGPRVFFENAGGALTLKSVVDTSARFAAIPDNQGRDNPASHALVDVINRARADMSVMMNTSSGQFFAGESGTELLFRMIRTACVNAPKGAKVIGSSIEHPASRSAARRWAEIAGLDYVNVPHDDASGIVTAEAYREHLTPDVRVATILHASPVTGMGMDVAGIAAAIRDVAPEAIIIVDGIQHAAHGQLDIDSYGVDGYAISPYKVFARHGYGIAWISDRLSAMPHDMLIDAPATGWEFGTRDTGSYATMSDVVAYFDWLGGEVSDETDPRARIEAAGRAIHDYETHLTNAMIHGTGNLPGLAEMERVTIIGGADNAAREGLVCIAIDGIPSPEVVTRLNENGIRTHTRKADHYSGNVLDPLGLPDAIRISLCHYNTEAEVAQLLSVIKDLLD</sequence>
<evidence type="ECO:0000256" key="1">
    <source>
        <dbReference type="ARBA" id="ARBA00022898"/>
    </source>
</evidence>
<evidence type="ECO:0000313" key="3">
    <source>
        <dbReference type="EMBL" id="HAR50484.1"/>
    </source>
</evidence>
<dbReference type="Gene3D" id="3.40.640.10">
    <property type="entry name" value="Type I PLP-dependent aspartate aminotransferase-like (Major domain)"/>
    <property type="match status" value="1"/>
</dbReference>
<reference evidence="3 4" key="1">
    <citation type="journal article" date="2018" name="Nat. Biotechnol.">
        <title>A standardized bacterial taxonomy based on genome phylogeny substantially revises the tree of life.</title>
        <authorList>
            <person name="Parks D.H."/>
            <person name="Chuvochina M."/>
            <person name="Waite D.W."/>
            <person name="Rinke C."/>
            <person name="Skarshewski A."/>
            <person name="Chaumeil P.A."/>
            <person name="Hugenholtz P."/>
        </authorList>
    </citation>
    <scope>NUCLEOTIDE SEQUENCE [LARGE SCALE GENOMIC DNA]</scope>
    <source>
        <strain evidence="3">UBA9169</strain>
    </source>
</reference>
<feature type="domain" description="Aminotransferase class V" evidence="2">
    <location>
        <begin position="29"/>
        <end position="246"/>
    </location>
</feature>
<feature type="domain" description="Aminotransferase class V" evidence="2">
    <location>
        <begin position="324"/>
        <end position="408"/>
    </location>
</feature>
<dbReference type="RefSeq" id="WP_339851422.1">
    <property type="nucleotide sequence ID" value="NZ_CAXAXR010000001.1"/>
</dbReference>
<proteinExistence type="predicted"/>
<dbReference type="Pfam" id="PF00266">
    <property type="entry name" value="Aminotran_5"/>
    <property type="match status" value="2"/>
</dbReference>
<dbReference type="PANTHER" id="PTHR43586:SF8">
    <property type="entry name" value="CYSTEINE DESULFURASE 1, CHLOROPLASTIC"/>
    <property type="match status" value="1"/>
</dbReference>
<comment type="caution">
    <text evidence="3">The sequence shown here is derived from an EMBL/GenBank/DDBJ whole genome shotgun (WGS) entry which is preliminary data.</text>
</comment>
<dbReference type="InterPro" id="IPR015422">
    <property type="entry name" value="PyrdxlP-dep_Trfase_small"/>
</dbReference>
<dbReference type="InterPro" id="IPR015421">
    <property type="entry name" value="PyrdxlP-dep_Trfase_major"/>
</dbReference>
<organism evidence="3 4">
    <name type="scientific">Roseovarius nubinhibens</name>
    <dbReference type="NCBI Taxonomy" id="314263"/>
    <lineage>
        <taxon>Bacteria</taxon>
        <taxon>Pseudomonadati</taxon>
        <taxon>Pseudomonadota</taxon>
        <taxon>Alphaproteobacteria</taxon>
        <taxon>Rhodobacterales</taxon>
        <taxon>Roseobacteraceae</taxon>
        <taxon>Roseovarius</taxon>
    </lineage>
</organism>
<dbReference type="InterPro" id="IPR000192">
    <property type="entry name" value="Aminotrans_V_dom"/>
</dbReference>
<dbReference type="SUPFAM" id="SSF53383">
    <property type="entry name" value="PLP-dependent transferases"/>
    <property type="match status" value="1"/>
</dbReference>
<dbReference type="EMBL" id="DMVW01000018">
    <property type="protein sequence ID" value="HAR50484.1"/>
    <property type="molecule type" value="Genomic_DNA"/>
</dbReference>
<gene>
    <name evidence="3" type="ORF">DCS45_01240</name>
</gene>
<evidence type="ECO:0000259" key="2">
    <source>
        <dbReference type="Pfam" id="PF00266"/>
    </source>
</evidence>
<name>A0A348W7H2_9RHOB</name>
<protein>
    <submittedName>
        <fullName evidence="3">Nitrogen fixation protein NifS</fullName>
    </submittedName>
</protein>
<dbReference type="PANTHER" id="PTHR43586">
    <property type="entry name" value="CYSTEINE DESULFURASE"/>
    <property type="match status" value="1"/>
</dbReference>
<evidence type="ECO:0000313" key="4">
    <source>
        <dbReference type="Proteomes" id="UP000264719"/>
    </source>
</evidence>
<dbReference type="Gene3D" id="3.90.1150.10">
    <property type="entry name" value="Aspartate Aminotransferase, domain 1"/>
    <property type="match status" value="1"/>
</dbReference>
<dbReference type="InterPro" id="IPR015424">
    <property type="entry name" value="PyrdxlP-dep_Trfase"/>
</dbReference>
<accession>A0A348W7H2</accession>
<keyword evidence="1" id="KW-0663">Pyridoxal phosphate</keyword>
<dbReference type="AlphaFoldDB" id="A0A348W7H2"/>
<dbReference type="Proteomes" id="UP000264719">
    <property type="component" value="Unassembled WGS sequence"/>
</dbReference>